<gene>
    <name evidence="4" type="primary">A10p005520.1_BraROA</name>
    <name evidence="4" type="ORF">IGI04_040259</name>
</gene>
<name>A0ABQ7KN60_BRACM</name>
<dbReference type="PANTHER" id="PTHR47938:SF35">
    <property type="entry name" value="PENTATRICOPEPTIDE REPEAT-CONTAINING PROTEIN 4, MITOCHONDRIAL-RELATED"/>
    <property type="match status" value="1"/>
</dbReference>
<feature type="repeat" description="PPR" evidence="3">
    <location>
        <begin position="196"/>
        <end position="230"/>
    </location>
</feature>
<keyword evidence="5" id="KW-1185">Reference proteome</keyword>
<sequence>MIFPCEVLILRCQVDDFTVKSDLWCYVMAYRFTHLRKPLAYSPSRSIPFSRQVSSFEAVEKAIKCAVETKEYLQIPHLVVSLKEPYQNSKLFSFLSAFHHHHRIRVIDEILQSFVPVRPRSLPKIVYSSLLTYCLQSSDPLPLSFAILQRTLRSGCLPNTQTHLLLSDAWLERRGRGSQSVVEIINEMKLIGYSPDTGTCNYLVSSLCAVDKLDEAVRVVEEMGGAGCIPDVESYGAVINSMCLARKTSDVVKIVKEMVSKAGISPRKGMLTKVAAALRANREIWKAIEMIEFVESRDYPVEFETYEVLVEGCLEVREYILAGKMVMRMTDKGFIPYIKVRQKVVERLIGIGEWKLACTVRQRLAEMRS</sequence>
<dbReference type="Proteomes" id="UP000823674">
    <property type="component" value="Chromosome A10"/>
</dbReference>
<reference evidence="4 5" key="1">
    <citation type="submission" date="2021-03" db="EMBL/GenBank/DDBJ databases">
        <authorList>
            <person name="King G.J."/>
            <person name="Bancroft I."/>
            <person name="Baten A."/>
            <person name="Bloomfield J."/>
            <person name="Borpatragohain P."/>
            <person name="He Z."/>
            <person name="Irish N."/>
            <person name="Irwin J."/>
            <person name="Liu K."/>
            <person name="Mauleon R.P."/>
            <person name="Moore J."/>
            <person name="Morris R."/>
            <person name="Ostergaard L."/>
            <person name="Wang B."/>
            <person name="Wells R."/>
        </authorList>
    </citation>
    <scope>NUCLEOTIDE SEQUENCE [LARGE SCALE GENOMIC DNA]</scope>
    <source>
        <strain evidence="4">R-o-18</strain>
        <tissue evidence="4">Leaf</tissue>
    </source>
</reference>
<accession>A0ABQ7KN60</accession>
<keyword evidence="2" id="KW-0677">Repeat</keyword>
<dbReference type="InterPro" id="IPR002885">
    <property type="entry name" value="PPR_rpt"/>
</dbReference>
<feature type="repeat" description="PPR" evidence="3">
    <location>
        <begin position="231"/>
        <end position="266"/>
    </location>
</feature>
<comment type="similarity">
    <text evidence="1">Belongs to the PPR family. P subfamily.</text>
</comment>
<proteinExistence type="inferred from homology"/>
<protein>
    <recommendedName>
        <fullName evidence="6">Pentacotripeptide-repeat region of PRORP domain-containing protein</fullName>
    </recommendedName>
</protein>
<organism evidence="4 5">
    <name type="scientific">Brassica rapa subsp. trilocularis</name>
    <dbReference type="NCBI Taxonomy" id="1813537"/>
    <lineage>
        <taxon>Eukaryota</taxon>
        <taxon>Viridiplantae</taxon>
        <taxon>Streptophyta</taxon>
        <taxon>Embryophyta</taxon>
        <taxon>Tracheophyta</taxon>
        <taxon>Spermatophyta</taxon>
        <taxon>Magnoliopsida</taxon>
        <taxon>eudicotyledons</taxon>
        <taxon>Gunneridae</taxon>
        <taxon>Pentapetalae</taxon>
        <taxon>rosids</taxon>
        <taxon>malvids</taxon>
        <taxon>Brassicales</taxon>
        <taxon>Brassicaceae</taxon>
        <taxon>Brassiceae</taxon>
        <taxon>Brassica</taxon>
    </lineage>
</organism>
<evidence type="ECO:0000256" key="3">
    <source>
        <dbReference type="PROSITE-ProRule" id="PRU00708"/>
    </source>
</evidence>
<dbReference type="PANTHER" id="PTHR47938">
    <property type="entry name" value="RESPIRATORY COMPLEX I CHAPERONE (CIA84), PUTATIVE (AFU_ORTHOLOGUE AFUA_2G06020)-RELATED"/>
    <property type="match status" value="1"/>
</dbReference>
<dbReference type="NCBIfam" id="TIGR00756">
    <property type="entry name" value="PPR"/>
    <property type="match status" value="2"/>
</dbReference>
<evidence type="ECO:0000256" key="1">
    <source>
        <dbReference type="ARBA" id="ARBA00007626"/>
    </source>
</evidence>
<evidence type="ECO:0000256" key="2">
    <source>
        <dbReference type="ARBA" id="ARBA00022737"/>
    </source>
</evidence>
<dbReference type="EMBL" id="JADBGQ010000010">
    <property type="protein sequence ID" value="KAG5375663.1"/>
    <property type="molecule type" value="Genomic_DNA"/>
</dbReference>
<dbReference type="Pfam" id="PF13041">
    <property type="entry name" value="PPR_2"/>
    <property type="match status" value="1"/>
</dbReference>
<evidence type="ECO:0008006" key="6">
    <source>
        <dbReference type="Google" id="ProtNLM"/>
    </source>
</evidence>
<dbReference type="PROSITE" id="PS51375">
    <property type="entry name" value="PPR"/>
    <property type="match status" value="2"/>
</dbReference>
<evidence type="ECO:0000313" key="5">
    <source>
        <dbReference type="Proteomes" id="UP000823674"/>
    </source>
</evidence>
<dbReference type="InterPro" id="IPR011990">
    <property type="entry name" value="TPR-like_helical_dom_sf"/>
</dbReference>
<comment type="caution">
    <text evidence="4">The sequence shown here is derived from an EMBL/GenBank/DDBJ whole genome shotgun (WGS) entry which is preliminary data.</text>
</comment>
<evidence type="ECO:0000313" key="4">
    <source>
        <dbReference type="EMBL" id="KAG5375663.1"/>
    </source>
</evidence>
<dbReference type="Gene3D" id="1.25.40.10">
    <property type="entry name" value="Tetratricopeptide repeat domain"/>
    <property type="match status" value="1"/>
</dbReference>